<evidence type="ECO:0000313" key="5">
    <source>
        <dbReference type="Proteomes" id="UP000001593"/>
    </source>
</evidence>
<dbReference type="EMBL" id="DS469611">
    <property type="protein sequence ID" value="EDO39166.1"/>
    <property type="molecule type" value="Genomic_DNA"/>
</dbReference>
<organism evidence="4 5">
    <name type="scientific">Nematostella vectensis</name>
    <name type="common">Starlet sea anemone</name>
    <dbReference type="NCBI Taxonomy" id="45351"/>
    <lineage>
        <taxon>Eukaryota</taxon>
        <taxon>Metazoa</taxon>
        <taxon>Cnidaria</taxon>
        <taxon>Anthozoa</taxon>
        <taxon>Hexacorallia</taxon>
        <taxon>Actiniaria</taxon>
        <taxon>Edwardsiidae</taxon>
        <taxon>Nematostella</taxon>
    </lineage>
</organism>
<protein>
    <recommendedName>
        <fullName evidence="3">Saposin B-type domain-containing protein</fullName>
    </recommendedName>
</protein>
<dbReference type="GO" id="GO:0005615">
    <property type="term" value="C:extracellular space"/>
    <property type="evidence" value="ECO:0000318"/>
    <property type="project" value="GO_Central"/>
</dbReference>
<evidence type="ECO:0000259" key="3">
    <source>
        <dbReference type="PROSITE" id="PS50015"/>
    </source>
</evidence>
<dbReference type="SMART" id="SM00741">
    <property type="entry name" value="SapB"/>
    <property type="match status" value="1"/>
</dbReference>
<dbReference type="PROSITE" id="PS50015">
    <property type="entry name" value="SAP_B"/>
    <property type="match status" value="1"/>
</dbReference>
<dbReference type="PANTHER" id="PTHR11480:SF3">
    <property type="entry name" value="BCDNA.GH08312"/>
    <property type="match status" value="1"/>
</dbReference>
<dbReference type="SUPFAM" id="SSF47862">
    <property type="entry name" value="Saposin"/>
    <property type="match status" value="1"/>
</dbReference>
<feature type="compositionally biased region" description="Low complexity" evidence="2">
    <location>
        <begin position="186"/>
        <end position="202"/>
    </location>
</feature>
<proteinExistence type="predicted"/>
<gene>
    <name evidence="4" type="ORF">NEMVEDRAFT_v1g244014</name>
</gene>
<accession>A7SAR1</accession>
<keyword evidence="5" id="KW-1185">Reference proteome</keyword>
<dbReference type="PANTHER" id="PTHR11480">
    <property type="entry name" value="SAPOSIN-RELATED"/>
    <property type="match status" value="1"/>
</dbReference>
<dbReference type="InterPro" id="IPR008139">
    <property type="entry name" value="SaposinB_dom"/>
</dbReference>
<dbReference type="HOGENOM" id="CLU_360692_0_0_1"/>
<dbReference type="Proteomes" id="UP000001593">
    <property type="component" value="Unassembled WGS sequence"/>
</dbReference>
<dbReference type="InterPro" id="IPR011001">
    <property type="entry name" value="Saposin-like"/>
</dbReference>
<feature type="region of interest" description="Disordered" evidence="2">
    <location>
        <begin position="562"/>
        <end position="582"/>
    </location>
</feature>
<feature type="region of interest" description="Disordered" evidence="2">
    <location>
        <begin position="436"/>
        <end position="492"/>
    </location>
</feature>
<keyword evidence="1" id="KW-1015">Disulfide bond</keyword>
<dbReference type="InterPro" id="IPR051428">
    <property type="entry name" value="Sphingo_Act-Surfact_Prot"/>
</dbReference>
<name>A7SAR1_NEMVE</name>
<dbReference type="AlphaFoldDB" id="A7SAR1"/>
<feature type="compositionally biased region" description="Low complexity" evidence="2">
    <location>
        <begin position="456"/>
        <end position="470"/>
    </location>
</feature>
<dbReference type="InParanoid" id="A7SAR1"/>
<feature type="compositionally biased region" description="Polar residues" evidence="2">
    <location>
        <begin position="244"/>
        <end position="271"/>
    </location>
</feature>
<feature type="domain" description="Saposin B-type" evidence="3">
    <location>
        <begin position="692"/>
        <end position="773"/>
    </location>
</feature>
<feature type="compositionally biased region" description="Polar residues" evidence="2">
    <location>
        <begin position="480"/>
        <end position="489"/>
    </location>
</feature>
<feature type="region of interest" description="Disordered" evidence="2">
    <location>
        <begin position="185"/>
        <end position="298"/>
    </location>
</feature>
<evidence type="ECO:0000256" key="1">
    <source>
        <dbReference type="ARBA" id="ARBA00023157"/>
    </source>
</evidence>
<dbReference type="Gene3D" id="1.10.225.10">
    <property type="entry name" value="Saposin-like"/>
    <property type="match status" value="1"/>
</dbReference>
<evidence type="ECO:0000256" key="2">
    <source>
        <dbReference type="SAM" id="MobiDB-lite"/>
    </source>
</evidence>
<feature type="compositionally biased region" description="Polar residues" evidence="2">
    <location>
        <begin position="436"/>
        <end position="455"/>
    </location>
</feature>
<sequence length="776" mass="82216">MAPSLFDIIAEVTGESISEALRLVAPQTIVSASFPINAWSASASDQQIVDQVKPSNTAPSTQLREPTPPVPHASVAATWLQPDVGKMQDKFTTAAIGVAPTSAQLRDATPPLPQESIAATWSKLDVRKAQKEFTTAAIGVAPTPVQPVACVTQELLRQEFLQPLGSTPTQASGLSNLIPYGLNQESAASHPCPPSQQSAPAPGNIQEGQGQGLVELPPKGPPPMQSNLTSAGEPGIGSLPNLLNPAQAQGINKLPVSQPTTSGQQNLSSIQEGGPGVGSASPIQEEKAPPLNPLTSSKPLQPLKVQVEVSGRPQAQGQNTSFGMTLNTKFSMNNTRIGESTGNSVGLLNKVVSSALQNLITMLPANVLGAGSTGQPGNLGIQQFNATGSQQDATAPLRGLGKSIAQGQVANPSQKDATSMQLPGVPQMKLFDNSSALQENATNSQAATSPLSNELQAQQSSATQPQQETSVQPADKGGTKEQSASTTPQEMPEVLGEQLQQGQYNPGAQQLAATLPQQSGTLITDNHGADNAVQTQAQQVATQSQAGAVNSSTFVDRPLAGAQPEAAQQTASKTVEADSSRANETMTTLNNKVAPLNAIIQVSQGPNNTSLKLKPLDAVNLLQNLMHSVSMQGKPNESEVKNWLTKQPGLLEVHRAQKTRNGGKNDSKTIRVEQKKNETMAKGNQMSNMRPGDENCDLCRFVMEFLNRSLPDPTTVNDIYEQIKTSCPQLTPQTRKDCEDFLDNHGHQLQHAFFYGRRTEDTCVDLALCWPKYWSH</sequence>
<reference evidence="4 5" key="1">
    <citation type="journal article" date="2007" name="Science">
        <title>Sea anemone genome reveals ancestral eumetazoan gene repertoire and genomic organization.</title>
        <authorList>
            <person name="Putnam N.H."/>
            <person name="Srivastava M."/>
            <person name="Hellsten U."/>
            <person name="Dirks B."/>
            <person name="Chapman J."/>
            <person name="Salamov A."/>
            <person name="Terry A."/>
            <person name="Shapiro H."/>
            <person name="Lindquist E."/>
            <person name="Kapitonov V.V."/>
            <person name="Jurka J."/>
            <person name="Genikhovich G."/>
            <person name="Grigoriev I.V."/>
            <person name="Lucas S.M."/>
            <person name="Steele R.E."/>
            <person name="Finnerty J.R."/>
            <person name="Technau U."/>
            <person name="Martindale M.Q."/>
            <person name="Rokhsar D.S."/>
        </authorList>
    </citation>
    <scope>NUCLEOTIDE SEQUENCE [LARGE SCALE GENOMIC DNA]</scope>
    <source>
        <strain evidence="5">CH2 X CH6</strain>
    </source>
</reference>
<evidence type="ECO:0000313" key="4">
    <source>
        <dbReference type="EMBL" id="EDO39166.1"/>
    </source>
</evidence>